<evidence type="ECO:0000256" key="9">
    <source>
        <dbReference type="ARBA" id="ARBA00022818"/>
    </source>
</evidence>
<comment type="similarity">
    <text evidence="3 18">Belongs to the glycyl radical enzyme (GRE) family. PFL subfamily.</text>
</comment>
<sequence>MKEQWFEFTGGNWENEIDVRDFILKNYRLYEGDDTFLAGPTDATSQLWDQVMDLTKQERENGGVLDMDTKIVSTITSHNPGYLNKDLETVVGVQTDVPFKRSLQPFGGIRMAELACEAYGYKVDEEISHIFRDWRKTHNQGVFDAYNDEMRAARKSGVITGLPDAYGRGRIIGDYRRVALYGVDRLIEDKKNDLKNTGLRTMSDDIIRLREELNEQIRALGELKQLGAQHGFDISKPAVTAQEAFQWLYFGYLAAIKEQNGAAMSLGRTSTFLDIFVERDLRNGVLTEEQAQEIVDHFIMKLRLVKFARTPDYNELFSGDPTWVTESIGGISEEGAPLVTKNSFRFLHTLNNLGPAPEPNLTVLWSTHLPSGFKKFCAKMSIKTSAIQYENDDVMRPKWGDDYGIACCVSAMRIGKQMQFFGARANLAKTLLYAINGGVDEKSKAQVGPAYQGITSEVLDYEEVMEKYDTMMEWIAELYLNTLNVIHYMHDKYSYERLEMALHDTHILRTMATGIAGLSVAADSLSAIKYAQVKPIRDENGIAVDFEIIGDYPKYGNNDDRVDEIAVNLLKSFMTKVKKHKTYRDSVHTTSVLTITSNVVYGKKTGNTPDGRRAGEPFAPGANPMHGRDTKGALASLSSVAKLPYEYGQDGISNTFSIVPKALGREDESQINNLVAMLDGYSTKMGHHLNINVFNRDTLLDAMEHPEEYPQLTIRVSGYAVNFIKLTREQQLDVIHRTMHESM</sequence>
<keyword evidence="9 16" id="KW-0556">Organic radical</keyword>
<evidence type="ECO:0000256" key="5">
    <source>
        <dbReference type="ARBA" id="ARBA00013897"/>
    </source>
</evidence>
<reference evidence="20 21" key="1">
    <citation type="submission" date="2020-03" db="EMBL/GenBank/DDBJ databases">
        <title>Soil Listeria distribution.</title>
        <authorList>
            <person name="Liao J."/>
            <person name="Wiedmann M."/>
        </authorList>
    </citation>
    <scope>NUCLEOTIDE SEQUENCE [LARGE SCALE GENOMIC DNA]</scope>
    <source>
        <strain evidence="20 21">FSL L7-1547</strain>
    </source>
</reference>
<evidence type="ECO:0000256" key="16">
    <source>
        <dbReference type="PIRSR" id="PIRSR000379-2"/>
    </source>
</evidence>
<feature type="modified residue" description="Glycine radical" evidence="16 17">
    <location>
        <position position="718"/>
    </location>
</feature>
<evidence type="ECO:0000256" key="14">
    <source>
        <dbReference type="ARBA" id="ARBA00049029"/>
    </source>
</evidence>
<comment type="catalytic activity">
    <reaction evidence="14 18">
        <text>formate + acetyl-CoA = pyruvate + CoA</text>
        <dbReference type="Rhea" id="RHEA:11844"/>
        <dbReference type="ChEBI" id="CHEBI:15361"/>
        <dbReference type="ChEBI" id="CHEBI:15740"/>
        <dbReference type="ChEBI" id="CHEBI:57287"/>
        <dbReference type="ChEBI" id="CHEBI:57288"/>
        <dbReference type="EC" id="2.3.1.54"/>
    </reaction>
</comment>
<evidence type="ECO:0000256" key="12">
    <source>
        <dbReference type="ARBA" id="ARBA00031063"/>
    </source>
</evidence>
<proteinExistence type="inferred from homology"/>
<feature type="coiled-coil region" evidence="19">
    <location>
        <begin position="199"/>
        <end position="226"/>
    </location>
</feature>
<dbReference type="InterPro" id="IPR050244">
    <property type="entry name" value="Auton_GlycylRad_Cofactor"/>
</dbReference>
<keyword evidence="19" id="KW-0175">Coiled coil</keyword>
<dbReference type="PROSITE" id="PS51554">
    <property type="entry name" value="PFL"/>
    <property type="match status" value="1"/>
</dbReference>
<evidence type="ECO:0000256" key="15">
    <source>
        <dbReference type="PIRSR" id="PIRSR000379-1"/>
    </source>
</evidence>
<dbReference type="SUPFAM" id="SSF51998">
    <property type="entry name" value="PFL-like glycyl radical enzymes"/>
    <property type="match status" value="1"/>
</dbReference>
<dbReference type="NCBIfam" id="TIGR01255">
    <property type="entry name" value="pyr_form_ly_1"/>
    <property type="match status" value="1"/>
</dbReference>
<dbReference type="PIRSF" id="PIRSF000379">
    <property type="entry name" value="For_Ac_trans_1"/>
    <property type="match status" value="1"/>
</dbReference>
<keyword evidence="7 18" id="KW-0313">Glucose metabolism</keyword>
<comment type="function">
    <text evidence="13">Catalyzes the conversion of pyruvate to formate and acetyl-CoA.</text>
</comment>
<dbReference type="CDD" id="cd01678">
    <property type="entry name" value="PFL1"/>
    <property type="match status" value="1"/>
</dbReference>
<dbReference type="EMBL" id="JAASTX010000010">
    <property type="protein sequence ID" value="MBC1492025.1"/>
    <property type="molecule type" value="Genomic_DNA"/>
</dbReference>
<dbReference type="GO" id="GO:0006006">
    <property type="term" value="P:glucose metabolic process"/>
    <property type="evidence" value="ECO:0007669"/>
    <property type="project" value="UniProtKB-UniRule"/>
</dbReference>
<dbReference type="PANTHER" id="PTHR30191:SF0">
    <property type="entry name" value="FORMATE ACETYLTRANSFERASE 1"/>
    <property type="match status" value="1"/>
</dbReference>
<evidence type="ECO:0000256" key="19">
    <source>
        <dbReference type="SAM" id="Coils"/>
    </source>
</evidence>
<keyword evidence="8 18" id="KW-0808">Transferase</keyword>
<dbReference type="PROSITE" id="PS51149">
    <property type="entry name" value="GLY_RADICAL_2"/>
    <property type="match status" value="1"/>
</dbReference>
<dbReference type="GO" id="GO:0005829">
    <property type="term" value="C:cytosol"/>
    <property type="evidence" value="ECO:0007669"/>
    <property type="project" value="TreeGrafter"/>
</dbReference>
<organism evidence="20 21">
    <name type="scientific">Listeria booriae</name>
    <dbReference type="NCBI Taxonomy" id="1552123"/>
    <lineage>
        <taxon>Bacteria</taxon>
        <taxon>Bacillati</taxon>
        <taxon>Bacillota</taxon>
        <taxon>Bacilli</taxon>
        <taxon>Bacillales</taxon>
        <taxon>Listeriaceae</taxon>
        <taxon>Listeria</taxon>
    </lineage>
</organism>
<evidence type="ECO:0000256" key="13">
    <source>
        <dbReference type="ARBA" id="ARBA00034302"/>
    </source>
</evidence>
<name>A0A7X0XD61_9LIST</name>
<dbReference type="Pfam" id="PF02901">
    <property type="entry name" value="PFL-like"/>
    <property type="match status" value="1"/>
</dbReference>
<dbReference type="InterPro" id="IPR001150">
    <property type="entry name" value="Gly_radical"/>
</dbReference>
<keyword evidence="10 18" id="KW-0119">Carbohydrate metabolism</keyword>
<comment type="subcellular location">
    <subcellularLocation>
        <location evidence="1 18">Cytoplasm</location>
    </subcellularLocation>
</comment>
<evidence type="ECO:0000256" key="7">
    <source>
        <dbReference type="ARBA" id="ARBA00022526"/>
    </source>
</evidence>
<gene>
    <name evidence="20" type="primary">pflB</name>
    <name evidence="20" type="ORF">HCI99_09285</name>
</gene>
<protein>
    <recommendedName>
        <fullName evidence="5 18">Formate acetyltransferase</fullName>
        <ecNumber evidence="4 18">2.3.1.54</ecNumber>
    </recommendedName>
    <alternativeName>
        <fullName evidence="12 18">Pyruvate formate-lyase</fullName>
    </alternativeName>
</protein>
<evidence type="ECO:0000256" key="6">
    <source>
        <dbReference type="ARBA" id="ARBA00022490"/>
    </source>
</evidence>
<dbReference type="InterPro" id="IPR019777">
    <property type="entry name" value="Form_AcTrfase_GR_CS"/>
</dbReference>
<dbReference type="InterPro" id="IPR005949">
    <property type="entry name" value="Form_AcTrfase"/>
</dbReference>
<evidence type="ECO:0000256" key="17">
    <source>
        <dbReference type="PROSITE-ProRule" id="PRU00493"/>
    </source>
</evidence>
<evidence type="ECO:0000313" key="20">
    <source>
        <dbReference type="EMBL" id="MBC1492025.1"/>
    </source>
</evidence>
<keyword evidence="11 18" id="KW-0012">Acyltransferase</keyword>
<evidence type="ECO:0000256" key="11">
    <source>
        <dbReference type="ARBA" id="ARBA00023315"/>
    </source>
</evidence>
<dbReference type="PROSITE" id="PS00850">
    <property type="entry name" value="GLY_RADICAL_1"/>
    <property type="match status" value="1"/>
</dbReference>
<dbReference type="Pfam" id="PF01228">
    <property type="entry name" value="Gly_radical"/>
    <property type="match status" value="1"/>
</dbReference>
<dbReference type="FunFam" id="3.20.70.20:FF:000003">
    <property type="entry name" value="Formate acetyltransferase"/>
    <property type="match status" value="1"/>
</dbReference>
<accession>A0A7X0XD61</accession>
<comment type="subunit">
    <text evidence="18">Homodimer.</text>
</comment>
<dbReference type="Gene3D" id="3.20.70.20">
    <property type="match status" value="1"/>
</dbReference>
<dbReference type="EC" id="2.3.1.54" evidence="4 18"/>
<comment type="pathway">
    <text evidence="2 18">Fermentation; pyruvate fermentation; formate from pyruvate: step 1/1.</text>
</comment>
<dbReference type="AlphaFoldDB" id="A0A7X0XD61"/>
<evidence type="ECO:0000256" key="8">
    <source>
        <dbReference type="ARBA" id="ARBA00022679"/>
    </source>
</evidence>
<dbReference type="InterPro" id="IPR004184">
    <property type="entry name" value="PFL_dom"/>
</dbReference>
<dbReference type="GO" id="GO:0008861">
    <property type="term" value="F:formate C-acetyltransferase activity"/>
    <property type="evidence" value="ECO:0007669"/>
    <property type="project" value="UniProtKB-UniRule"/>
</dbReference>
<evidence type="ECO:0000256" key="3">
    <source>
        <dbReference type="ARBA" id="ARBA00008375"/>
    </source>
</evidence>
<comment type="caution">
    <text evidence="20">The sequence shown here is derived from an EMBL/GenBank/DDBJ whole genome shotgun (WGS) entry which is preliminary data.</text>
</comment>
<evidence type="ECO:0000256" key="1">
    <source>
        <dbReference type="ARBA" id="ARBA00004496"/>
    </source>
</evidence>
<evidence type="ECO:0000313" key="21">
    <source>
        <dbReference type="Proteomes" id="UP000533953"/>
    </source>
</evidence>
<dbReference type="RefSeq" id="WP_185400160.1">
    <property type="nucleotide sequence ID" value="NZ_JAARQY010000002.1"/>
</dbReference>
<evidence type="ECO:0000256" key="10">
    <source>
        <dbReference type="ARBA" id="ARBA00023277"/>
    </source>
</evidence>
<feature type="active site" description="Cysteine radical intermediate" evidence="15">
    <location>
        <position position="408"/>
    </location>
</feature>
<evidence type="ECO:0000256" key="4">
    <source>
        <dbReference type="ARBA" id="ARBA00013214"/>
    </source>
</evidence>
<keyword evidence="6 18" id="KW-0963">Cytoplasm</keyword>
<evidence type="ECO:0000256" key="18">
    <source>
        <dbReference type="RuleBase" id="RU368075"/>
    </source>
</evidence>
<dbReference type="Proteomes" id="UP000533953">
    <property type="component" value="Unassembled WGS sequence"/>
</dbReference>
<dbReference type="UniPathway" id="UPA00920">
    <property type="reaction ID" value="UER00891"/>
</dbReference>
<dbReference type="PANTHER" id="PTHR30191">
    <property type="entry name" value="FORMATE ACETYLTRANSFERASE"/>
    <property type="match status" value="1"/>
</dbReference>
<feature type="active site" description="S-acetylcysteine intermediate" evidence="15">
    <location>
        <position position="407"/>
    </location>
</feature>
<evidence type="ECO:0000256" key="2">
    <source>
        <dbReference type="ARBA" id="ARBA00004809"/>
    </source>
</evidence>